<dbReference type="PANTHER" id="PTHR33387">
    <property type="entry name" value="RMLC-LIKE JELLY ROLL FOLD PROTEIN"/>
    <property type="match status" value="1"/>
</dbReference>
<dbReference type="EMBL" id="CP109019">
    <property type="protein sequence ID" value="WUT86622.1"/>
    <property type="molecule type" value="Genomic_DNA"/>
</dbReference>
<dbReference type="PANTHER" id="PTHR33387:SF3">
    <property type="entry name" value="DUF985 DOMAIN-CONTAINING PROTEIN"/>
    <property type="match status" value="1"/>
</dbReference>
<dbReference type="InterPro" id="IPR039935">
    <property type="entry name" value="YML079W-like"/>
</dbReference>
<organism evidence="2 3">
    <name type="scientific">Streptomyces melanogenes</name>
    <dbReference type="NCBI Taxonomy" id="67326"/>
    <lineage>
        <taxon>Bacteria</taxon>
        <taxon>Bacillati</taxon>
        <taxon>Actinomycetota</taxon>
        <taxon>Actinomycetes</taxon>
        <taxon>Kitasatosporales</taxon>
        <taxon>Streptomycetaceae</taxon>
        <taxon>Streptomyces</taxon>
    </lineage>
</organism>
<dbReference type="Proteomes" id="UP001432060">
    <property type="component" value="Chromosome"/>
</dbReference>
<dbReference type="Pfam" id="PF06172">
    <property type="entry name" value="Cupin_5"/>
    <property type="match status" value="1"/>
</dbReference>
<protein>
    <submittedName>
        <fullName evidence="2">Cupin domain-containing protein</fullName>
    </submittedName>
</protein>
<dbReference type="Gene3D" id="2.60.120.10">
    <property type="entry name" value="Jelly Rolls"/>
    <property type="match status" value="1"/>
</dbReference>
<accession>A0ABZ1XUQ9</accession>
<reference evidence="2" key="1">
    <citation type="submission" date="2022-10" db="EMBL/GenBank/DDBJ databases">
        <title>The complete genomes of actinobacterial strains from the NBC collection.</title>
        <authorList>
            <person name="Joergensen T.S."/>
            <person name="Alvarez Arevalo M."/>
            <person name="Sterndorff E.B."/>
            <person name="Faurdal D."/>
            <person name="Vuksanovic O."/>
            <person name="Mourched A.-S."/>
            <person name="Charusanti P."/>
            <person name="Shaw S."/>
            <person name="Blin K."/>
            <person name="Weber T."/>
        </authorList>
    </citation>
    <scope>NUCLEOTIDE SEQUENCE</scope>
    <source>
        <strain evidence="2">NBC_00668</strain>
    </source>
</reference>
<dbReference type="InterPro" id="IPR014710">
    <property type="entry name" value="RmlC-like_jellyroll"/>
</dbReference>
<proteinExistence type="predicted"/>
<dbReference type="InterPro" id="IPR009327">
    <property type="entry name" value="Cupin_DUF985"/>
</dbReference>
<feature type="domain" description="DUF985" evidence="1">
    <location>
        <begin position="3"/>
        <end position="133"/>
    </location>
</feature>
<gene>
    <name evidence="2" type="ORF">OG515_32705</name>
</gene>
<keyword evidence="3" id="KW-1185">Reference proteome</keyword>
<dbReference type="RefSeq" id="WP_329403123.1">
    <property type="nucleotide sequence ID" value="NZ_CP109019.1"/>
</dbReference>
<dbReference type="InterPro" id="IPR011051">
    <property type="entry name" value="RmlC_Cupin_sf"/>
</dbReference>
<evidence type="ECO:0000313" key="3">
    <source>
        <dbReference type="Proteomes" id="UP001432060"/>
    </source>
</evidence>
<evidence type="ECO:0000259" key="1">
    <source>
        <dbReference type="Pfam" id="PF06172"/>
    </source>
</evidence>
<name>A0ABZ1XUQ9_9ACTN</name>
<evidence type="ECO:0000313" key="2">
    <source>
        <dbReference type="EMBL" id="WUT86622.1"/>
    </source>
</evidence>
<sequence>MRDWVAELALEPHAEGGYFRRIYTSEHSLSLPRGARPAVTSIYYLLTRDEPRGRLHRNRSDILHFLVDGGPVEYVTLGPDGSLGRVRLGADGERFLLVPGGHWKASHLVDGAPQGLVAEVVTPGFDYADHEFATEADLRGFPDANDALRPFLSA</sequence>
<dbReference type="CDD" id="cd06121">
    <property type="entry name" value="cupin_YML079wp"/>
    <property type="match status" value="1"/>
</dbReference>
<dbReference type="SUPFAM" id="SSF51182">
    <property type="entry name" value="RmlC-like cupins"/>
    <property type="match status" value="1"/>
</dbReference>